<keyword evidence="5" id="KW-1185">Reference proteome</keyword>
<dbReference type="PANTHER" id="PTHR32295">
    <property type="entry name" value="IQ-DOMAIN 5-RELATED"/>
    <property type="match status" value="1"/>
</dbReference>
<keyword evidence="1" id="KW-0112">Calmodulin-binding</keyword>
<dbReference type="AlphaFoldDB" id="A0AAQ3X0K5"/>
<evidence type="ECO:0000256" key="2">
    <source>
        <dbReference type="ARBA" id="ARBA00024341"/>
    </source>
</evidence>
<feature type="region of interest" description="Disordered" evidence="3">
    <location>
        <begin position="408"/>
        <end position="478"/>
    </location>
</feature>
<evidence type="ECO:0000313" key="4">
    <source>
        <dbReference type="EMBL" id="WVZ80496.1"/>
    </source>
</evidence>
<protein>
    <recommendedName>
        <fullName evidence="6">DUF4005 domain-containing protein</fullName>
    </recommendedName>
</protein>
<feature type="compositionally biased region" description="Basic residues" evidence="3">
    <location>
        <begin position="23"/>
        <end position="34"/>
    </location>
</feature>
<dbReference type="PROSITE" id="PS50096">
    <property type="entry name" value="IQ"/>
    <property type="match status" value="2"/>
</dbReference>
<dbReference type="Proteomes" id="UP001341281">
    <property type="component" value="Chromosome 06"/>
</dbReference>
<reference evidence="4 5" key="1">
    <citation type="submission" date="2024-02" db="EMBL/GenBank/DDBJ databases">
        <title>High-quality chromosome-scale genome assembly of Pensacola bahiagrass (Paspalum notatum Flugge var. saurae).</title>
        <authorList>
            <person name="Vega J.M."/>
            <person name="Podio M."/>
            <person name="Orjuela J."/>
            <person name="Siena L.A."/>
            <person name="Pessino S.C."/>
            <person name="Combes M.C."/>
            <person name="Mariac C."/>
            <person name="Albertini E."/>
            <person name="Pupilli F."/>
            <person name="Ortiz J.P.A."/>
            <person name="Leblanc O."/>
        </authorList>
    </citation>
    <scope>NUCLEOTIDE SEQUENCE [LARGE SCALE GENOMIC DNA]</scope>
    <source>
        <strain evidence="4">R1</strain>
        <tissue evidence="4">Leaf</tissue>
    </source>
</reference>
<dbReference type="Pfam" id="PF00612">
    <property type="entry name" value="IQ"/>
    <property type="match status" value="1"/>
</dbReference>
<feature type="region of interest" description="Disordered" evidence="3">
    <location>
        <begin position="23"/>
        <end position="48"/>
    </location>
</feature>
<evidence type="ECO:0000313" key="5">
    <source>
        <dbReference type="Proteomes" id="UP001341281"/>
    </source>
</evidence>
<sequence length="492" mass="53301">MGKKLAGAGAAAGWLATARKVFKPSKGQRHATKHKGGELEGTAAGGGDAAETVSVDHFPTAETSPEVTNECSGAVGWREREYQEEIAGASRTIRDGRGGMAAARTAASRAPRTAFVRGRTSSMEELAAVRIQAYYRGYLESSNLSPNSDNCIRTQARRARRALRGLVRLQALARGHQVRRQVHLTMHCMQALIRAQDRIRARRLAYDPNIARRRTQCRDHVPAGHGLLQQQHRGRSSFGYDRVGMNETELLMMHSVQVQAPQRHSSGSRGSWQGTRDAVRTNGVPRGHTVPAAWSDRTPYAYGLQHQRQLDESEDRDEPSVGWHWLERCDTGVHAHQHAPEEQANYQHGPAESSYVTAATTDGVPENTVEMEAAASRKSPTTTRDLYPVRPPQIPGYMAATQSARAKARMAPPAAVRAGSRSRSGSAGPSGGSTSSTLHLGRSMSHNGGSGCASTLAQQQRAVHSPESSCSGDRTLPQVRRPEQAGLCLNLA</sequence>
<feature type="compositionally biased region" description="Polar residues" evidence="3">
    <location>
        <begin position="261"/>
        <end position="274"/>
    </location>
</feature>
<gene>
    <name evidence="4" type="ORF">U9M48_027966</name>
</gene>
<dbReference type="InterPro" id="IPR000048">
    <property type="entry name" value="IQ_motif_EF-hand-BS"/>
</dbReference>
<dbReference type="SMART" id="SM00015">
    <property type="entry name" value="IQ"/>
    <property type="match status" value="2"/>
</dbReference>
<feature type="compositionally biased region" description="Polar residues" evidence="3">
    <location>
        <begin position="444"/>
        <end position="472"/>
    </location>
</feature>
<dbReference type="GO" id="GO:0005516">
    <property type="term" value="F:calmodulin binding"/>
    <property type="evidence" value="ECO:0007669"/>
    <property type="project" value="UniProtKB-KW"/>
</dbReference>
<evidence type="ECO:0000256" key="3">
    <source>
        <dbReference type="SAM" id="MobiDB-lite"/>
    </source>
</evidence>
<evidence type="ECO:0008006" key="6">
    <source>
        <dbReference type="Google" id="ProtNLM"/>
    </source>
</evidence>
<feature type="region of interest" description="Disordered" evidence="3">
    <location>
        <begin position="261"/>
        <end position="295"/>
    </location>
</feature>
<comment type="similarity">
    <text evidence="2">Belongs to the IQD family.</text>
</comment>
<organism evidence="4 5">
    <name type="scientific">Paspalum notatum var. saurae</name>
    <dbReference type="NCBI Taxonomy" id="547442"/>
    <lineage>
        <taxon>Eukaryota</taxon>
        <taxon>Viridiplantae</taxon>
        <taxon>Streptophyta</taxon>
        <taxon>Embryophyta</taxon>
        <taxon>Tracheophyta</taxon>
        <taxon>Spermatophyta</taxon>
        <taxon>Magnoliopsida</taxon>
        <taxon>Liliopsida</taxon>
        <taxon>Poales</taxon>
        <taxon>Poaceae</taxon>
        <taxon>PACMAD clade</taxon>
        <taxon>Panicoideae</taxon>
        <taxon>Andropogonodae</taxon>
        <taxon>Paspaleae</taxon>
        <taxon>Paspalinae</taxon>
        <taxon>Paspalum</taxon>
    </lineage>
</organism>
<dbReference type="EMBL" id="CP144750">
    <property type="protein sequence ID" value="WVZ80496.1"/>
    <property type="molecule type" value="Genomic_DNA"/>
</dbReference>
<dbReference type="PANTHER" id="PTHR32295:SF33">
    <property type="entry name" value="PROTEIN IQ-DOMAIN 21"/>
    <property type="match status" value="1"/>
</dbReference>
<proteinExistence type="inferred from homology"/>
<feature type="compositionally biased region" description="Low complexity" evidence="3">
    <location>
        <begin position="409"/>
        <end position="436"/>
    </location>
</feature>
<evidence type="ECO:0000256" key="1">
    <source>
        <dbReference type="ARBA" id="ARBA00022860"/>
    </source>
</evidence>
<feature type="region of interest" description="Disordered" evidence="3">
    <location>
        <begin position="373"/>
        <end position="392"/>
    </location>
</feature>
<name>A0AAQ3X0K5_PASNO</name>
<accession>A0AAQ3X0K5</accession>